<dbReference type="RefSeq" id="WP_131122679.1">
    <property type="nucleotide sequence ID" value="NZ_SIXH01000048.1"/>
</dbReference>
<evidence type="ECO:0000313" key="2">
    <source>
        <dbReference type="EMBL" id="TBO60224.1"/>
    </source>
</evidence>
<sequence length="66" mass="7673">MAFFGLIGNDREMSDHEYTGRESATEKAARLRREGHRRSIPAAARQGQAWEDSERARQDRKGRWGR</sequence>
<evidence type="ECO:0000313" key="3">
    <source>
        <dbReference type="Proteomes" id="UP000292452"/>
    </source>
</evidence>
<feature type="compositionally biased region" description="Basic and acidic residues" evidence="1">
    <location>
        <begin position="52"/>
        <end position="66"/>
    </location>
</feature>
<evidence type="ECO:0000256" key="1">
    <source>
        <dbReference type="SAM" id="MobiDB-lite"/>
    </source>
</evidence>
<dbReference type="EMBL" id="SIXH01000048">
    <property type="protein sequence ID" value="TBO60224.1"/>
    <property type="molecule type" value="Genomic_DNA"/>
</dbReference>
<comment type="caution">
    <text evidence="2">The sequence shown here is derived from an EMBL/GenBank/DDBJ whole genome shotgun (WGS) entry which is preliminary data.</text>
</comment>
<keyword evidence="3" id="KW-1185">Reference proteome</keyword>
<feature type="compositionally biased region" description="Basic and acidic residues" evidence="1">
    <location>
        <begin position="9"/>
        <end position="32"/>
    </location>
</feature>
<dbReference type="Proteomes" id="UP000292452">
    <property type="component" value="Unassembled WGS sequence"/>
</dbReference>
<feature type="region of interest" description="Disordered" evidence="1">
    <location>
        <begin position="1"/>
        <end position="66"/>
    </location>
</feature>
<reference evidence="2 3" key="1">
    <citation type="submission" date="2019-02" db="EMBL/GenBank/DDBJ databases">
        <title>Draft Genome Sequence of Streptomyces sp. AM-2504, identified by 16S rRNA comparative analysis as a Streptomyces Kasugaensis strain.</title>
        <authorList>
            <person name="Napolioni V."/>
            <person name="Giuliodori A.M."/>
            <person name="Spurio R."/>
            <person name="Fabbretti A."/>
        </authorList>
    </citation>
    <scope>NUCLEOTIDE SEQUENCE [LARGE SCALE GENOMIC DNA]</scope>
    <source>
        <strain evidence="2 3">AM-2504</strain>
    </source>
</reference>
<dbReference type="AlphaFoldDB" id="A0A4Q9HY57"/>
<gene>
    <name evidence="2" type="ORF">EYS09_07970</name>
</gene>
<proteinExistence type="predicted"/>
<organism evidence="2 3">
    <name type="scientific">Streptomyces kasugaensis</name>
    <dbReference type="NCBI Taxonomy" id="1946"/>
    <lineage>
        <taxon>Bacteria</taxon>
        <taxon>Bacillati</taxon>
        <taxon>Actinomycetota</taxon>
        <taxon>Actinomycetes</taxon>
        <taxon>Kitasatosporales</taxon>
        <taxon>Streptomycetaceae</taxon>
        <taxon>Streptomyces</taxon>
    </lineage>
</organism>
<accession>A0A4Q9HY57</accession>
<protein>
    <submittedName>
        <fullName evidence="2">Uncharacterized protein</fullName>
    </submittedName>
</protein>
<name>A0A4Q9HY57_STRKA</name>